<accession>A0A8S5PRY3</accession>
<dbReference type="Pfam" id="PF04233">
    <property type="entry name" value="Phage_Mu_F"/>
    <property type="match status" value="1"/>
</dbReference>
<evidence type="ECO:0000313" key="2">
    <source>
        <dbReference type="EMBL" id="DAE09822.1"/>
    </source>
</evidence>
<organism evidence="2">
    <name type="scientific">Siphoviridae sp. ctdjo3</name>
    <dbReference type="NCBI Taxonomy" id="2825583"/>
    <lineage>
        <taxon>Viruses</taxon>
        <taxon>Duplodnaviria</taxon>
        <taxon>Heunggongvirae</taxon>
        <taxon>Uroviricota</taxon>
        <taxon>Caudoviricetes</taxon>
    </lineage>
</organism>
<name>A0A8S5PRY3_9CAUD</name>
<dbReference type="Gene3D" id="3.90.176.10">
    <property type="entry name" value="Toxin ADP-ribosyltransferase, Chain A, domain 1"/>
    <property type="match status" value="1"/>
</dbReference>
<sequence length="453" mass="53202">MFLFKKAKKRPILKSKARDEILKRLDSYLEENSQLPIEILHGFWKDQQQALTYQEIREWFEYADIDEETWQAWQQDYSILVTQKLRDSIWQQAIVAGTTGQKIFEELEKRGFKADLISERINAYIENKSTELITRVTTEQREAIRTLLMQAINEGQASEEFSKIIRPIVGLDKRQAVANIKYYNKVKETLKKEHPRMKTENAKKKAREAALKYAEKQHRYRAQRIAQTEMAFAYNFGADEVAEQAYQSGWLGQFKRIWCSAGNQNVCEDCQNLDGNEIENGILPPLHPNCRCAVQYIEVEKRKELTLKEKGAIIRYISPESYSLNAKLRDGLDLTDVEETWKIELDNALNKVPLFQGNLIRTVRLEQEDLEDFLQRYLVGETVNEKSFLSFSKGILYDDTAKVRIYIEGAKKGHDISSLNEMEQEVLYERNMRFRVLDKQYVDNIWHILLEEE</sequence>
<dbReference type="InterPro" id="IPR006528">
    <property type="entry name" value="Phage_head_morphogenesis_dom"/>
</dbReference>
<proteinExistence type="predicted"/>
<dbReference type="PROSITE" id="PS51996">
    <property type="entry name" value="TR_MART"/>
    <property type="match status" value="1"/>
</dbReference>
<dbReference type="SUPFAM" id="SSF56399">
    <property type="entry name" value="ADP-ribosylation"/>
    <property type="match status" value="1"/>
</dbReference>
<protein>
    <recommendedName>
        <fullName evidence="1">Phage head morphogenesis domain-containing protein</fullName>
    </recommendedName>
</protein>
<feature type="domain" description="Phage head morphogenesis" evidence="1">
    <location>
        <begin position="143"/>
        <end position="294"/>
    </location>
</feature>
<reference evidence="2" key="1">
    <citation type="journal article" date="2021" name="Proc. Natl. Acad. Sci. U.S.A.">
        <title>A Catalog of Tens of Thousands of Viruses from Human Metagenomes Reveals Hidden Associations with Chronic Diseases.</title>
        <authorList>
            <person name="Tisza M.J."/>
            <person name="Buck C.B."/>
        </authorList>
    </citation>
    <scope>NUCLEOTIDE SEQUENCE</scope>
    <source>
        <strain evidence="2">Ctdjo3</strain>
    </source>
</reference>
<dbReference type="EMBL" id="BK015495">
    <property type="protein sequence ID" value="DAE09822.1"/>
    <property type="molecule type" value="Genomic_DNA"/>
</dbReference>
<evidence type="ECO:0000259" key="1">
    <source>
        <dbReference type="Pfam" id="PF04233"/>
    </source>
</evidence>